<gene>
    <name evidence="1" type="ORF">OCTVUL_1B025431</name>
</gene>
<reference evidence="1" key="1">
    <citation type="submission" date="2023-08" db="EMBL/GenBank/DDBJ databases">
        <authorList>
            <person name="Alioto T."/>
            <person name="Alioto T."/>
            <person name="Gomez Garrido J."/>
        </authorList>
    </citation>
    <scope>NUCLEOTIDE SEQUENCE</scope>
</reference>
<dbReference type="EMBL" id="OX597827">
    <property type="protein sequence ID" value="CAI9732661.1"/>
    <property type="molecule type" value="Genomic_DNA"/>
</dbReference>
<proteinExistence type="predicted"/>
<dbReference type="AlphaFoldDB" id="A0AA36BDX8"/>
<name>A0AA36BDX8_OCTVU</name>
<dbReference type="Proteomes" id="UP001162480">
    <property type="component" value="Chromosome 14"/>
</dbReference>
<organism evidence="1 2">
    <name type="scientific">Octopus vulgaris</name>
    <name type="common">Common octopus</name>
    <dbReference type="NCBI Taxonomy" id="6645"/>
    <lineage>
        <taxon>Eukaryota</taxon>
        <taxon>Metazoa</taxon>
        <taxon>Spiralia</taxon>
        <taxon>Lophotrochozoa</taxon>
        <taxon>Mollusca</taxon>
        <taxon>Cephalopoda</taxon>
        <taxon>Coleoidea</taxon>
        <taxon>Octopodiformes</taxon>
        <taxon>Octopoda</taxon>
        <taxon>Incirrata</taxon>
        <taxon>Octopodidae</taxon>
        <taxon>Octopus</taxon>
    </lineage>
</organism>
<accession>A0AA36BDX8</accession>
<evidence type="ECO:0000313" key="2">
    <source>
        <dbReference type="Proteomes" id="UP001162480"/>
    </source>
</evidence>
<sequence>MMGYVADNHTGRFGIFIAVLEVMGGCDTGSGNGDIGVRIKEGTGQQCFISGPLSMFRRGDRETGICGEKRLVLSSDNTVDTIKETDGEEVALYRIRD</sequence>
<protein>
    <submittedName>
        <fullName evidence="1">Uncharacterized protein</fullName>
    </submittedName>
</protein>
<keyword evidence="2" id="KW-1185">Reference proteome</keyword>
<evidence type="ECO:0000313" key="1">
    <source>
        <dbReference type="EMBL" id="CAI9732661.1"/>
    </source>
</evidence>